<evidence type="ECO:0000313" key="2">
    <source>
        <dbReference type="EMBL" id="MFC1400600.1"/>
    </source>
</evidence>
<dbReference type="SUPFAM" id="SSF49384">
    <property type="entry name" value="Carbohydrate-binding domain"/>
    <property type="match status" value="1"/>
</dbReference>
<feature type="domain" description="CBM3" evidence="1">
    <location>
        <begin position="39"/>
        <end position="194"/>
    </location>
</feature>
<dbReference type="Gene3D" id="2.60.120.200">
    <property type="match status" value="1"/>
</dbReference>
<dbReference type="CDD" id="cd00413">
    <property type="entry name" value="Glyco_hydrolase_16"/>
    <property type="match status" value="1"/>
</dbReference>
<dbReference type="InterPro" id="IPR001956">
    <property type="entry name" value="CBM3"/>
</dbReference>
<comment type="caution">
    <text evidence="2">The sequence shown here is derived from an EMBL/GenBank/DDBJ whole genome shotgun (WGS) entry which is preliminary data.</text>
</comment>
<dbReference type="Proteomes" id="UP001592528">
    <property type="component" value="Unassembled WGS sequence"/>
</dbReference>
<dbReference type="PROSITE" id="PS51172">
    <property type="entry name" value="CBM3"/>
    <property type="match status" value="1"/>
</dbReference>
<dbReference type="SUPFAM" id="SSF49899">
    <property type="entry name" value="Concanavalin A-like lectins/glucanases"/>
    <property type="match status" value="1"/>
</dbReference>
<evidence type="ECO:0000259" key="1">
    <source>
        <dbReference type="PROSITE" id="PS51172"/>
    </source>
</evidence>
<name>A0ABV6UGL1_9ACTN</name>
<proteinExistence type="predicted"/>
<dbReference type="SMART" id="SM01067">
    <property type="entry name" value="CBM_3"/>
    <property type="match status" value="1"/>
</dbReference>
<dbReference type="Gene3D" id="2.60.40.710">
    <property type="entry name" value="Endoglucanase-like"/>
    <property type="match status" value="1"/>
</dbReference>
<dbReference type="InterPro" id="IPR036966">
    <property type="entry name" value="CBM3_sf"/>
</dbReference>
<gene>
    <name evidence="2" type="ORF">ACEZDJ_04780</name>
</gene>
<dbReference type="Pfam" id="PF00942">
    <property type="entry name" value="CBM_3"/>
    <property type="match status" value="1"/>
</dbReference>
<sequence length="471" mass="49844">MLFIVGVLIAGATALRPVLKGGTSGGGSSGSTGATAVKSVPGQLSLRYKSGTAAAATAAQPWLQLVNTSAQPIQLSQVTMRYYFSADGGSYSFNCVQAAIGCSNITESVVALDKPTATADHYLQVGFTAAAGTLAVAKNTGDIEVQLYRPGGTKLNQANDYSFSAPSGAKSPFKPWKQMTAYLAGALTWGTAPGADDSAATAAAGTVAAAAPTGVLFDDFHYSGAADPALYQHGWLVRTGAGRPGILDTWSSKGVSFPSDQEAQGGEVLDLSAATDGTKAGTTQAEVQSSSSDFFTGTYAARIYFNDKPTTGANGDHINESFYMISPDNSKYSELDNEYQPNGGWGAPGPRLDTTSWYSADNRDRITQKNMFSIAGWHTMVITAADGVATYSIDGKKLFSTSGKYYPREGMSVNFNTWFVDLPFTGQRSWDMKVNWFYYNSKDALSLDQVQQQVDGFYKGGTNYVDTLAKP</sequence>
<keyword evidence="3" id="KW-1185">Reference proteome</keyword>
<dbReference type="InterPro" id="IPR008965">
    <property type="entry name" value="CBM2/CBM3_carb-bd_dom_sf"/>
</dbReference>
<dbReference type="RefSeq" id="WP_232242062.1">
    <property type="nucleotide sequence ID" value="NZ_JBHEZZ010000002.1"/>
</dbReference>
<reference evidence="2 3" key="1">
    <citation type="submission" date="2024-09" db="EMBL/GenBank/DDBJ databases">
        <authorList>
            <person name="Lee S.D."/>
        </authorList>
    </citation>
    <scope>NUCLEOTIDE SEQUENCE [LARGE SCALE GENOMIC DNA]</scope>
    <source>
        <strain evidence="2 3">N1-5</strain>
    </source>
</reference>
<protein>
    <submittedName>
        <fullName evidence="2">Cellulose binding domain-containing protein</fullName>
    </submittedName>
</protein>
<dbReference type="InterPro" id="IPR013320">
    <property type="entry name" value="ConA-like_dom_sf"/>
</dbReference>
<evidence type="ECO:0000313" key="3">
    <source>
        <dbReference type="Proteomes" id="UP001592528"/>
    </source>
</evidence>
<organism evidence="2 3">
    <name type="scientific">Streptacidiphilus cavernicola</name>
    <dbReference type="NCBI Taxonomy" id="3342716"/>
    <lineage>
        <taxon>Bacteria</taxon>
        <taxon>Bacillati</taxon>
        <taxon>Actinomycetota</taxon>
        <taxon>Actinomycetes</taxon>
        <taxon>Kitasatosporales</taxon>
        <taxon>Streptomycetaceae</taxon>
        <taxon>Streptacidiphilus</taxon>
    </lineage>
</organism>
<accession>A0ABV6UGL1</accession>
<dbReference type="EMBL" id="JBHEZZ010000002">
    <property type="protein sequence ID" value="MFC1400600.1"/>
    <property type="molecule type" value="Genomic_DNA"/>
</dbReference>